<proteinExistence type="predicted"/>
<dbReference type="Proteomes" id="UP000190061">
    <property type="component" value="Unassembled WGS sequence"/>
</dbReference>
<reference evidence="1 2" key="1">
    <citation type="submission" date="2017-02" db="EMBL/GenBank/DDBJ databases">
        <authorList>
            <person name="Peterson S.W."/>
        </authorList>
    </citation>
    <scope>NUCLEOTIDE SEQUENCE [LARGE SCALE GENOMIC DNA]</scope>
    <source>
        <strain evidence="1 2">DSM 21749</strain>
    </source>
</reference>
<evidence type="ECO:0000313" key="1">
    <source>
        <dbReference type="EMBL" id="SJZ54379.1"/>
    </source>
</evidence>
<dbReference type="AlphaFoldDB" id="A0A1T4LHU9"/>
<dbReference type="OrthoDB" id="165281at2"/>
<protein>
    <submittedName>
        <fullName evidence="1">Lipoate-protein ligase A</fullName>
    </submittedName>
</protein>
<dbReference type="STRING" id="1122188.SAMN02745674_00026"/>
<gene>
    <name evidence="1" type="ORF">SAMN02745674_00026</name>
</gene>
<evidence type="ECO:0000313" key="2">
    <source>
        <dbReference type="Proteomes" id="UP000190061"/>
    </source>
</evidence>
<organism evidence="1 2">
    <name type="scientific">Lysobacter spongiicola DSM 21749</name>
    <dbReference type="NCBI Taxonomy" id="1122188"/>
    <lineage>
        <taxon>Bacteria</taxon>
        <taxon>Pseudomonadati</taxon>
        <taxon>Pseudomonadota</taxon>
        <taxon>Gammaproteobacteria</taxon>
        <taxon>Lysobacterales</taxon>
        <taxon>Lysobacteraceae</taxon>
        <taxon>Novilysobacter</taxon>
    </lineage>
</organism>
<dbReference type="Gene3D" id="3.30.390.50">
    <property type="entry name" value="CO dehydrogenase flavoprotein, C-terminal domain"/>
    <property type="match status" value="1"/>
</dbReference>
<keyword evidence="1" id="KW-0436">Ligase</keyword>
<keyword evidence="2" id="KW-1185">Reference proteome</keyword>
<dbReference type="EMBL" id="FUXP01000001">
    <property type="protein sequence ID" value="SJZ54379.1"/>
    <property type="molecule type" value="Genomic_DNA"/>
</dbReference>
<sequence length="99" mass="10474">MHGEYKEPGGKLVVVDLTVEEGRLRRVQVSGDFFLEPDSSLDAINRALEGLPADSSEDQLATAVAEGLDPAAHLYGISARGVAVAVRRALAVEGTEDRA</sequence>
<dbReference type="GO" id="GO:0016874">
    <property type="term" value="F:ligase activity"/>
    <property type="evidence" value="ECO:0007669"/>
    <property type="project" value="UniProtKB-KW"/>
</dbReference>
<accession>A0A1T4LHU9</accession>
<name>A0A1T4LHU9_9GAMM</name>